<dbReference type="PANTHER" id="PTHR47737">
    <property type="entry name" value="GLYCINE BETAINE/PROLINE BETAINE TRANSPORT SYSTEM PERMEASE PROTEIN PROW"/>
    <property type="match status" value="1"/>
</dbReference>
<keyword evidence="5" id="KW-0732">Signal</keyword>
<dbReference type="Pfam" id="PF04069">
    <property type="entry name" value="OpuAC"/>
    <property type="match status" value="1"/>
</dbReference>
<dbReference type="InterPro" id="IPR007210">
    <property type="entry name" value="ABC_Gly_betaine_transp_sub-bd"/>
</dbReference>
<reference evidence="7 8" key="1">
    <citation type="submission" date="2017-04" db="EMBL/GenBank/DDBJ databases">
        <authorList>
            <person name="Afonso C.L."/>
            <person name="Miller P.J."/>
            <person name="Scott M.A."/>
            <person name="Spackman E."/>
            <person name="Goraichik I."/>
            <person name="Dimitrov K.M."/>
            <person name="Suarez D.L."/>
            <person name="Swayne D.E."/>
        </authorList>
    </citation>
    <scope>NUCLEOTIDE SEQUENCE [LARGE SCALE GENOMIC DNA]</scope>
    <source>
        <strain evidence="7 8">DSM 3385</strain>
    </source>
</reference>
<protein>
    <submittedName>
        <fullName evidence="7">Glycine betaine/proline transport system substrate-binding protein</fullName>
    </submittedName>
</protein>
<sequence length="284" mass="32332">MKLKLTVLISVLMMLCISTATFAEEKKVIKMGVMQWNDLVCPSLVTKKLMEKNYGYEIEVVEFFEWGIAFATLAKGDVDLLMSQIDFAAHDYWTRYNKKLEKLSASSHGLFQGIVVPSYIPIDSIDQLNENKDKFGKKIIGIEPGAGLMRQTHQVIEAYDLDFELVDGSTAAMTAAVKSSMAKKQWFATVMWTPSWMTQAFDIKFLKDPKGIQQPSQSYYWVGRKGFAKEFPKAREIMAGVFVPLEENVKMTGYIKEGLAADKAVERWLDENQMVTERWMNLGQ</sequence>
<keyword evidence="3" id="KW-1003">Cell membrane</keyword>
<dbReference type="GO" id="GO:0043190">
    <property type="term" value="C:ATP-binding cassette (ABC) transporter complex"/>
    <property type="evidence" value="ECO:0007669"/>
    <property type="project" value="InterPro"/>
</dbReference>
<feature type="domain" description="ABC-type glycine betaine transport system substrate-binding" evidence="6">
    <location>
        <begin position="28"/>
        <end position="271"/>
    </location>
</feature>
<evidence type="ECO:0000256" key="5">
    <source>
        <dbReference type="SAM" id="SignalP"/>
    </source>
</evidence>
<dbReference type="RefSeq" id="WP_084068001.1">
    <property type="nucleotide sequence ID" value="NZ_FWXY01000006.1"/>
</dbReference>
<evidence type="ECO:0000256" key="2">
    <source>
        <dbReference type="ARBA" id="ARBA00022448"/>
    </source>
</evidence>
<organism evidence="7 8">
    <name type="scientific">Desulfocicer vacuolatum DSM 3385</name>
    <dbReference type="NCBI Taxonomy" id="1121400"/>
    <lineage>
        <taxon>Bacteria</taxon>
        <taxon>Pseudomonadati</taxon>
        <taxon>Thermodesulfobacteriota</taxon>
        <taxon>Desulfobacteria</taxon>
        <taxon>Desulfobacterales</taxon>
        <taxon>Desulfobacteraceae</taxon>
        <taxon>Desulfocicer</taxon>
    </lineage>
</organism>
<dbReference type="GO" id="GO:0005275">
    <property type="term" value="F:amine transmembrane transporter activity"/>
    <property type="evidence" value="ECO:0007669"/>
    <property type="project" value="TreeGrafter"/>
</dbReference>
<dbReference type="OrthoDB" id="9787902at2"/>
<gene>
    <name evidence="7" type="ORF">SAMN02746065_10685</name>
</gene>
<dbReference type="AlphaFoldDB" id="A0A1W2ATX3"/>
<dbReference type="STRING" id="1121400.SAMN02746065_10685"/>
<proteinExistence type="predicted"/>
<evidence type="ECO:0000256" key="3">
    <source>
        <dbReference type="ARBA" id="ARBA00022475"/>
    </source>
</evidence>
<dbReference type="Proteomes" id="UP000192418">
    <property type="component" value="Unassembled WGS sequence"/>
</dbReference>
<name>A0A1W2ATX3_9BACT</name>
<evidence type="ECO:0000256" key="1">
    <source>
        <dbReference type="ARBA" id="ARBA00004236"/>
    </source>
</evidence>
<dbReference type="SUPFAM" id="SSF53850">
    <property type="entry name" value="Periplasmic binding protein-like II"/>
    <property type="match status" value="1"/>
</dbReference>
<keyword evidence="2" id="KW-0813">Transport</keyword>
<dbReference type="Gene3D" id="3.40.190.100">
    <property type="entry name" value="Glycine betaine-binding periplasmic protein, domain 2"/>
    <property type="match status" value="1"/>
</dbReference>
<dbReference type="Gene3D" id="3.40.190.10">
    <property type="entry name" value="Periplasmic binding protein-like II"/>
    <property type="match status" value="1"/>
</dbReference>
<dbReference type="PANTHER" id="PTHR47737:SF1">
    <property type="entry name" value="GLYCINE BETAINE_PROLINE BETAINE TRANSPORT SYSTEM PERMEASE PROTEIN PROW"/>
    <property type="match status" value="1"/>
</dbReference>
<dbReference type="GO" id="GO:0031460">
    <property type="term" value="P:glycine betaine transport"/>
    <property type="evidence" value="ECO:0007669"/>
    <property type="project" value="TreeGrafter"/>
</dbReference>
<keyword evidence="4" id="KW-0472">Membrane</keyword>
<keyword evidence="8" id="KW-1185">Reference proteome</keyword>
<dbReference type="EMBL" id="FWXY01000006">
    <property type="protein sequence ID" value="SMC64146.1"/>
    <property type="molecule type" value="Genomic_DNA"/>
</dbReference>
<dbReference type="CDD" id="cd13639">
    <property type="entry name" value="PBP2_OpuAC_like"/>
    <property type="match status" value="1"/>
</dbReference>
<dbReference type="GO" id="GO:0015226">
    <property type="term" value="F:carnitine transmembrane transporter activity"/>
    <property type="evidence" value="ECO:0007669"/>
    <property type="project" value="TreeGrafter"/>
</dbReference>
<feature type="chain" id="PRO_5012213061" evidence="5">
    <location>
        <begin position="24"/>
        <end position="284"/>
    </location>
</feature>
<evidence type="ECO:0000256" key="4">
    <source>
        <dbReference type="ARBA" id="ARBA00023136"/>
    </source>
</evidence>
<evidence type="ECO:0000313" key="8">
    <source>
        <dbReference type="Proteomes" id="UP000192418"/>
    </source>
</evidence>
<dbReference type="GO" id="GO:0015871">
    <property type="term" value="P:choline transport"/>
    <property type="evidence" value="ECO:0007669"/>
    <property type="project" value="TreeGrafter"/>
</dbReference>
<evidence type="ECO:0000313" key="7">
    <source>
        <dbReference type="EMBL" id="SMC64146.1"/>
    </source>
</evidence>
<comment type="subcellular location">
    <subcellularLocation>
        <location evidence="1">Cell membrane</location>
    </subcellularLocation>
</comment>
<evidence type="ECO:0000259" key="6">
    <source>
        <dbReference type="Pfam" id="PF04069"/>
    </source>
</evidence>
<accession>A0A1W2ATX3</accession>
<feature type="signal peptide" evidence="5">
    <location>
        <begin position="1"/>
        <end position="23"/>
    </location>
</feature>